<protein>
    <submittedName>
        <fullName evidence="4">Trypsin-like serine protease</fullName>
        <ecNumber evidence="4">3.4.21.-</ecNumber>
    </submittedName>
</protein>
<feature type="chain" id="PRO_5046956188" evidence="2">
    <location>
        <begin position="30"/>
        <end position="413"/>
    </location>
</feature>
<dbReference type="PRINTS" id="PR00722">
    <property type="entry name" value="CHYMOTRYPSIN"/>
</dbReference>
<evidence type="ECO:0000256" key="2">
    <source>
        <dbReference type="SAM" id="SignalP"/>
    </source>
</evidence>
<sequence>MSKLSKSFPILSVCGVGFVLGCFSSIALASEGGVDGGNVGTGSSVRAGAAVISQAVVHKGEIDYANAKALPLPLSNDLPDKDVSAALGVGFPGAPGSTIGGTGNGQLSPQVLVSANRLSKAAQSAVSEGDGGVDSMEYGSQNLPFTTTRVDARMGTSSALQASKFDYYRRAGKLFFKKGSSSYVCSASLIKPGVVVTAAHCVAEFGKKRYYTDVKYVPAYYNGTAPYGTWNASRIYLMKSYFEGTDRCSTRGVVCENDVAVIRLAPQSNKYAGHRTGWFGYGWNGYGFTGSGLKGLALITQLGYPGSHDGGQKMQRTDAEAYVASTSVNNSIMGSRQTGGSSGGPWLVNFGERASLSGTSVGSEANTNAVVGTTSWGYTSTTPKAQGASPFTSNNIVKLVAAVCPTSSSPGCK</sequence>
<dbReference type="GO" id="GO:0016787">
    <property type="term" value="F:hydrolase activity"/>
    <property type="evidence" value="ECO:0007669"/>
    <property type="project" value="UniProtKB-KW"/>
</dbReference>
<dbReference type="PANTHER" id="PTHR15462">
    <property type="entry name" value="SERINE PROTEASE"/>
    <property type="match status" value="1"/>
</dbReference>
<dbReference type="EMBL" id="CP072800">
    <property type="protein sequence ID" value="QTR50019.1"/>
    <property type="molecule type" value="Genomic_DNA"/>
</dbReference>
<dbReference type="Gene3D" id="2.40.10.10">
    <property type="entry name" value="Trypsin-like serine proteases"/>
    <property type="match status" value="2"/>
</dbReference>
<dbReference type="RefSeq" id="WP_210226834.1">
    <property type="nucleotide sequence ID" value="NZ_CP072800.1"/>
</dbReference>
<organism evidence="4 5">
    <name type="scientific">Candidatus Thiothrix anitrata</name>
    <dbReference type="NCBI Taxonomy" id="2823902"/>
    <lineage>
        <taxon>Bacteria</taxon>
        <taxon>Pseudomonadati</taxon>
        <taxon>Pseudomonadota</taxon>
        <taxon>Gammaproteobacteria</taxon>
        <taxon>Thiotrichales</taxon>
        <taxon>Thiotrichaceae</taxon>
        <taxon>Thiothrix</taxon>
    </lineage>
</organism>
<evidence type="ECO:0000313" key="4">
    <source>
        <dbReference type="EMBL" id="QTR50019.1"/>
    </source>
</evidence>
<dbReference type="InterPro" id="IPR001314">
    <property type="entry name" value="Peptidase_S1A"/>
</dbReference>
<evidence type="ECO:0000313" key="5">
    <source>
        <dbReference type="Proteomes" id="UP000672027"/>
    </source>
</evidence>
<dbReference type="PROSITE" id="PS00134">
    <property type="entry name" value="TRYPSIN_HIS"/>
    <property type="match status" value="1"/>
</dbReference>
<dbReference type="InterPro" id="IPR018114">
    <property type="entry name" value="TRYPSIN_HIS"/>
</dbReference>
<name>A0ABX7X264_9GAMM</name>
<dbReference type="InterPro" id="IPR001254">
    <property type="entry name" value="Trypsin_dom"/>
</dbReference>
<reference evidence="4 5" key="1">
    <citation type="submission" date="2021-04" db="EMBL/GenBank/DDBJ databases">
        <title>Genomics, taxonomy and metabolism of representatives of sulfur bacteria of the genus Thiothrix: Thiothrix fructosivorans QT, Thiothrix unzii A1T and three new species, Thiothrix subterranea sp. nov., Thiothrix litoralis sp. nov. and 'Candidatus Thiothrix anitrata' sp. nov.</title>
        <authorList>
            <person name="Ravin N.V."/>
            <person name="Smolyakov D."/>
            <person name="Rudenko T.S."/>
            <person name="Mardanov A.V."/>
            <person name="Beletsky A.V."/>
            <person name="Markov N.D."/>
            <person name="Fomenkov A.I."/>
            <person name="Roberts R.J."/>
            <person name="Karnachuk O.V."/>
            <person name="Novikov A."/>
            <person name="Grabovich M.Y."/>
        </authorList>
    </citation>
    <scope>NUCLEOTIDE SEQUENCE [LARGE SCALE GENOMIC DNA]</scope>
    <source>
        <strain evidence="4 5">A52</strain>
    </source>
</reference>
<keyword evidence="5" id="KW-1185">Reference proteome</keyword>
<evidence type="ECO:0000256" key="1">
    <source>
        <dbReference type="ARBA" id="ARBA00022729"/>
    </source>
</evidence>
<gene>
    <name evidence="4" type="ORF">J8380_00015</name>
</gene>
<dbReference type="Proteomes" id="UP000672027">
    <property type="component" value="Chromosome"/>
</dbReference>
<feature type="signal peptide" evidence="2">
    <location>
        <begin position="1"/>
        <end position="29"/>
    </location>
</feature>
<keyword evidence="1 2" id="KW-0732">Signal</keyword>
<feature type="domain" description="Peptidase S1" evidence="3">
    <location>
        <begin position="126"/>
        <end position="413"/>
    </location>
</feature>
<dbReference type="InterPro" id="IPR043504">
    <property type="entry name" value="Peptidase_S1_PA_chymotrypsin"/>
</dbReference>
<dbReference type="PROSITE" id="PS50240">
    <property type="entry name" value="TRYPSIN_DOM"/>
    <property type="match status" value="1"/>
</dbReference>
<dbReference type="Pfam" id="PF00089">
    <property type="entry name" value="Trypsin"/>
    <property type="match status" value="1"/>
</dbReference>
<dbReference type="InterPro" id="IPR009003">
    <property type="entry name" value="Peptidase_S1_PA"/>
</dbReference>
<accession>A0ABX7X264</accession>
<dbReference type="InterPro" id="IPR050966">
    <property type="entry name" value="Glutamyl_endopeptidase"/>
</dbReference>
<dbReference type="SUPFAM" id="SSF50494">
    <property type="entry name" value="Trypsin-like serine proteases"/>
    <property type="match status" value="1"/>
</dbReference>
<dbReference type="EC" id="3.4.21.-" evidence="4"/>
<keyword evidence="4" id="KW-0378">Hydrolase</keyword>
<proteinExistence type="predicted"/>
<dbReference type="PROSITE" id="PS51257">
    <property type="entry name" value="PROKAR_LIPOPROTEIN"/>
    <property type="match status" value="1"/>
</dbReference>
<evidence type="ECO:0000259" key="3">
    <source>
        <dbReference type="PROSITE" id="PS50240"/>
    </source>
</evidence>